<organism evidence="5 6">
    <name type="scientific">Petrimonas mucosa</name>
    <dbReference type="NCBI Taxonomy" id="1642646"/>
    <lineage>
        <taxon>Bacteria</taxon>
        <taxon>Pseudomonadati</taxon>
        <taxon>Bacteroidota</taxon>
        <taxon>Bacteroidia</taxon>
        <taxon>Bacteroidales</taxon>
        <taxon>Dysgonomonadaceae</taxon>
        <taxon>Petrimonas</taxon>
    </lineage>
</organism>
<dbReference type="SUPFAM" id="SSF56925">
    <property type="entry name" value="OMPA-like"/>
    <property type="match status" value="1"/>
</dbReference>
<gene>
    <name evidence="5" type="ORF">ING2E5A_3049</name>
</gene>
<dbReference type="STRING" id="1642646.ING2E5A_3049"/>
<dbReference type="InterPro" id="IPR011250">
    <property type="entry name" value="OMP/PagP_B-barrel"/>
</dbReference>
<dbReference type="KEGG" id="pmuc:ING2E5A_3049"/>
<feature type="domain" description="Outer membrane protein beta-barrel" evidence="4">
    <location>
        <begin position="9"/>
        <end position="150"/>
    </location>
</feature>
<evidence type="ECO:0000259" key="4">
    <source>
        <dbReference type="Pfam" id="PF13505"/>
    </source>
</evidence>
<dbReference type="Gene3D" id="2.40.160.20">
    <property type="match status" value="1"/>
</dbReference>
<evidence type="ECO:0000256" key="2">
    <source>
        <dbReference type="SAM" id="Phobius"/>
    </source>
</evidence>
<evidence type="ECO:0000256" key="1">
    <source>
        <dbReference type="ARBA" id="ARBA00022729"/>
    </source>
</evidence>
<sequence>MKRVIGLSVLLLVLYSAVAFAQFEGTVGVGVHAGYGNSAGNIGAGLHLHYYHTNQLRFSPAYTRYLPGKGVSMWEVDADAHYLIPVTWLFSFYPVAGLNYSNRKFDSSKMDGSDPVDITRRRIGANLGMGLQYDFGYKTRVSFEYRHRFIRDFSHSCFMAGIGFWI</sequence>
<feature type="transmembrane region" description="Helical" evidence="2">
    <location>
        <begin position="82"/>
        <end position="100"/>
    </location>
</feature>
<accession>A0A1G4GBB3</accession>
<dbReference type="Proteomes" id="UP000178485">
    <property type="component" value="Chromosome i"/>
</dbReference>
<protein>
    <submittedName>
        <fullName evidence="5">Putative membrane protein</fullName>
    </submittedName>
</protein>
<evidence type="ECO:0000256" key="3">
    <source>
        <dbReference type="SAM" id="SignalP"/>
    </source>
</evidence>
<dbReference type="Pfam" id="PF13505">
    <property type="entry name" value="OMP_b-brl"/>
    <property type="match status" value="1"/>
</dbReference>
<keyword evidence="2" id="KW-1133">Transmembrane helix</keyword>
<keyword evidence="2" id="KW-0812">Transmembrane</keyword>
<keyword evidence="2" id="KW-0472">Membrane</keyword>
<proteinExistence type="predicted"/>
<evidence type="ECO:0000313" key="6">
    <source>
        <dbReference type="Proteomes" id="UP000178485"/>
    </source>
</evidence>
<reference evidence="5 6" key="1">
    <citation type="submission" date="2016-08" db="EMBL/GenBank/DDBJ databases">
        <authorList>
            <person name="Seilhamer J.J."/>
        </authorList>
    </citation>
    <scope>NUCLEOTIDE SEQUENCE [LARGE SCALE GENOMIC DNA]</scope>
    <source>
        <strain evidence="5">ING2-E5A</strain>
    </source>
</reference>
<feature type="chain" id="PRO_5009604066" evidence="3">
    <location>
        <begin position="22"/>
        <end position="166"/>
    </location>
</feature>
<dbReference type="RefSeq" id="WP_071138057.1">
    <property type="nucleotide sequence ID" value="NZ_DUQN01000006.1"/>
</dbReference>
<evidence type="ECO:0000313" key="5">
    <source>
        <dbReference type="EMBL" id="SCM59840.1"/>
    </source>
</evidence>
<feature type="signal peptide" evidence="3">
    <location>
        <begin position="1"/>
        <end position="21"/>
    </location>
</feature>
<name>A0A1G4GBB3_9BACT</name>
<keyword evidence="6" id="KW-1185">Reference proteome</keyword>
<dbReference type="AlphaFoldDB" id="A0A1G4GBB3"/>
<keyword evidence="1 3" id="KW-0732">Signal</keyword>
<dbReference type="EMBL" id="LT608328">
    <property type="protein sequence ID" value="SCM59840.1"/>
    <property type="molecule type" value="Genomic_DNA"/>
</dbReference>
<dbReference type="InterPro" id="IPR027385">
    <property type="entry name" value="Beta-barrel_OMP"/>
</dbReference>